<keyword evidence="5" id="KW-0670">Pyruvate</keyword>
<gene>
    <name evidence="5" type="ORF">HKBW3S42_02235</name>
</gene>
<dbReference type="PANTHER" id="PTHR43030:SF1">
    <property type="entry name" value="PHOSPHOENOLPYRUVATE SYNTHASE"/>
    <property type="match status" value="1"/>
</dbReference>
<dbReference type="InterPro" id="IPR036637">
    <property type="entry name" value="Phosphohistidine_dom_sf"/>
</dbReference>
<dbReference type="EMBL" id="BLSA01000794">
    <property type="protein sequence ID" value="GFP33896.1"/>
    <property type="molecule type" value="Genomic_DNA"/>
</dbReference>
<evidence type="ECO:0000313" key="6">
    <source>
        <dbReference type="Proteomes" id="UP000568877"/>
    </source>
</evidence>
<comment type="similarity">
    <text evidence="1">Belongs to the PEP-utilizing enzyme family.</text>
</comment>
<dbReference type="Gene3D" id="3.50.30.10">
    <property type="entry name" value="Phosphohistidine domain"/>
    <property type="match status" value="1"/>
</dbReference>
<reference evidence="5 6" key="1">
    <citation type="journal article" date="2020" name="Front. Microbiol.">
        <title>Single-cell genomics of novel Actinobacteria with the Wood-Ljungdahl pathway discovered in a serpentinizing system.</title>
        <authorList>
            <person name="Merino N."/>
            <person name="Kawai M."/>
            <person name="Boyd E.S."/>
            <person name="Colman D.R."/>
            <person name="McGlynn S.E."/>
            <person name="Nealson K.H."/>
            <person name="Kurokawa K."/>
            <person name="Hongoh Y."/>
        </authorList>
    </citation>
    <scope>NUCLEOTIDE SEQUENCE [LARGE SCALE GENOMIC DNA]</scope>
    <source>
        <strain evidence="5 6">S42</strain>
    </source>
</reference>
<dbReference type="Pfam" id="PF00391">
    <property type="entry name" value="PEP-utilizers"/>
    <property type="match status" value="1"/>
</dbReference>
<protein>
    <submittedName>
        <fullName evidence="5">Pyruvate, water dikinase</fullName>
    </submittedName>
</protein>
<keyword evidence="5" id="KW-0418">Kinase</keyword>
<dbReference type="SUPFAM" id="SSF52009">
    <property type="entry name" value="Phosphohistidine domain"/>
    <property type="match status" value="1"/>
</dbReference>
<evidence type="ECO:0000259" key="4">
    <source>
        <dbReference type="Pfam" id="PF00391"/>
    </source>
</evidence>
<dbReference type="Proteomes" id="UP000568877">
    <property type="component" value="Unassembled WGS sequence"/>
</dbReference>
<evidence type="ECO:0000256" key="1">
    <source>
        <dbReference type="ARBA" id="ARBA00007837"/>
    </source>
</evidence>
<evidence type="ECO:0000313" key="5">
    <source>
        <dbReference type="EMBL" id="GFP33896.1"/>
    </source>
</evidence>
<feature type="domain" description="PEP-utilising enzyme mobile" evidence="4">
    <location>
        <begin position="1"/>
        <end position="45"/>
    </location>
</feature>
<dbReference type="InterPro" id="IPR008279">
    <property type="entry name" value="PEP-util_enz_mobile_dom"/>
</dbReference>
<keyword evidence="2" id="KW-0547">Nucleotide-binding</keyword>
<feature type="non-terminal residue" evidence="5">
    <location>
        <position position="1"/>
    </location>
</feature>
<keyword evidence="5" id="KW-0808">Transferase</keyword>
<comment type="caution">
    <text evidence="5">The sequence shown here is derived from an EMBL/GenBank/DDBJ whole genome shotgun (WGS) entry which is preliminary data.</text>
</comment>
<proteinExistence type="inferred from homology"/>
<keyword evidence="3" id="KW-0067">ATP-binding</keyword>
<accession>A0A6V8PSD2</accession>
<sequence>AIITDIGCATGHMASISREYQVPTILDTEAATSAIKDGQEITVDAII</sequence>
<dbReference type="PANTHER" id="PTHR43030">
    <property type="entry name" value="PHOSPHOENOLPYRUVATE SYNTHASE"/>
    <property type="match status" value="1"/>
</dbReference>
<evidence type="ECO:0000256" key="3">
    <source>
        <dbReference type="ARBA" id="ARBA00022840"/>
    </source>
</evidence>
<dbReference type="GO" id="GO:0005524">
    <property type="term" value="F:ATP binding"/>
    <property type="evidence" value="ECO:0007669"/>
    <property type="project" value="UniProtKB-KW"/>
</dbReference>
<name>A0A6V8PSD2_9ACTN</name>
<dbReference type="GO" id="GO:0008986">
    <property type="term" value="F:pyruvate, water dikinase activity"/>
    <property type="evidence" value="ECO:0007669"/>
    <property type="project" value="InterPro"/>
</dbReference>
<evidence type="ECO:0000256" key="2">
    <source>
        <dbReference type="ARBA" id="ARBA00022741"/>
    </source>
</evidence>
<dbReference type="InterPro" id="IPR006319">
    <property type="entry name" value="PEP_synth"/>
</dbReference>
<organism evidence="5 6">
    <name type="scientific">Candidatus Hakubella thermalkaliphila</name>
    <dbReference type="NCBI Taxonomy" id="2754717"/>
    <lineage>
        <taxon>Bacteria</taxon>
        <taxon>Bacillati</taxon>
        <taxon>Actinomycetota</taxon>
        <taxon>Actinomycetota incertae sedis</taxon>
        <taxon>Candidatus Hakubellales</taxon>
        <taxon>Candidatus Hakubellaceae</taxon>
        <taxon>Candidatus Hakubella</taxon>
    </lineage>
</organism>
<dbReference type="AlphaFoldDB" id="A0A6V8PSD2"/>